<evidence type="ECO:0000313" key="4">
    <source>
        <dbReference type="Proteomes" id="UP000002487"/>
    </source>
</evidence>
<dbReference type="HOGENOM" id="CLU_2712757_0_0_2"/>
<accession>Q8TRM1</accession>
<dbReference type="STRING" id="188937.MA_1154"/>
<keyword evidence="2" id="KW-1133">Transmembrane helix</keyword>
<reference evidence="3 4" key="1">
    <citation type="journal article" date="2002" name="Genome Res.">
        <title>The genome of Methanosarcina acetivorans reveals extensive metabolic and physiological diversity.</title>
        <authorList>
            <person name="Galagan J.E."/>
            <person name="Nusbaum C."/>
            <person name="Roy A."/>
            <person name="Endrizzi M.G."/>
            <person name="Macdonald P."/>
            <person name="FitzHugh W."/>
            <person name="Calvo S."/>
            <person name="Engels R."/>
            <person name="Smirnov S."/>
            <person name="Atnoor D."/>
            <person name="Brown A."/>
            <person name="Allen N."/>
            <person name="Naylor J."/>
            <person name="Stange-Thomann N."/>
            <person name="DeArellano K."/>
            <person name="Johnson R."/>
            <person name="Linton L."/>
            <person name="McEwan P."/>
            <person name="McKernan K."/>
            <person name="Talamas J."/>
            <person name="Tirrell A."/>
            <person name="Ye W."/>
            <person name="Zimmer A."/>
            <person name="Barber R.D."/>
            <person name="Cann I."/>
            <person name="Graham D.E."/>
            <person name="Grahame D.A."/>
            <person name="Guss A."/>
            <person name="Hedderich R."/>
            <person name="Ingram-Smith C."/>
            <person name="Kuettner C.H."/>
            <person name="Krzycki J.A."/>
            <person name="Leigh J.A."/>
            <person name="Li W."/>
            <person name="Liu J."/>
            <person name="Mukhopadhyay B."/>
            <person name="Reeve J.N."/>
            <person name="Smith K."/>
            <person name="Springer T.A."/>
            <person name="Umayam L.A."/>
            <person name="White O."/>
            <person name="White R.H."/>
            <person name="de Macario E.C."/>
            <person name="Ferry J.G."/>
            <person name="Jarrell K.F."/>
            <person name="Jing H."/>
            <person name="Macario A.J.L."/>
            <person name="Paulsen I."/>
            <person name="Pritchett M."/>
            <person name="Sowers K.R."/>
            <person name="Swanson R.V."/>
            <person name="Zinder S.H."/>
            <person name="Lander E."/>
            <person name="Metcalf W.W."/>
            <person name="Birren B."/>
        </authorList>
    </citation>
    <scope>NUCLEOTIDE SEQUENCE [LARGE SCALE GENOMIC DNA]</scope>
    <source>
        <strain evidence="4">ATCC 35395 / DSM 2834 / JCM 12185 / C2A</strain>
    </source>
</reference>
<gene>
    <name evidence="3" type="ordered locus">MA_1154</name>
</gene>
<dbReference type="EnsemblBacteria" id="AAM04575">
    <property type="protein sequence ID" value="AAM04575"/>
    <property type="gene ID" value="MA_1154"/>
</dbReference>
<keyword evidence="2" id="KW-0472">Membrane</keyword>
<dbReference type="EMBL" id="AE010299">
    <property type="protein sequence ID" value="AAM04575.1"/>
    <property type="molecule type" value="Genomic_DNA"/>
</dbReference>
<dbReference type="Proteomes" id="UP000002487">
    <property type="component" value="Chromosome"/>
</dbReference>
<dbReference type="AlphaFoldDB" id="Q8TRM1"/>
<evidence type="ECO:0000256" key="2">
    <source>
        <dbReference type="SAM" id="Phobius"/>
    </source>
</evidence>
<feature type="region of interest" description="Disordered" evidence="1">
    <location>
        <begin position="1"/>
        <end position="20"/>
    </location>
</feature>
<feature type="compositionally biased region" description="Basic and acidic residues" evidence="1">
    <location>
        <begin position="7"/>
        <end position="20"/>
    </location>
</feature>
<evidence type="ECO:0000256" key="1">
    <source>
        <dbReference type="SAM" id="MobiDB-lite"/>
    </source>
</evidence>
<sequence length="72" mass="8716">MMVKNQQESKTKKIKHLNREKSRMKKKTDHFYLLIFLVEIFHPLLKPSLLLLIFSCLQRQPLSFTKIFNLNQ</sequence>
<dbReference type="KEGG" id="mac:MA_1154"/>
<name>Q8TRM1_METAC</name>
<feature type="transmembrane region" description="Helical" evidence="2">
    <location>
        <begin position="31"/>
        <end position="54"/>
    </location>
</feature>
<evidence type="ECO:0000313" key="3">
    <source>
        <dbReference type="EMBL" id="AAM04575.1"/>
    </source>
</evidence>
<protein>
    <submittedName>
        <fullName evidence="3">Uncharacterized protein</fullName>
    </submittedName>
</protein>
<keyword evidence="2" id="KW-0812">Transmembrane</keyword>
<proteinExistence type="predicted"/>
<keyword evidence="4" id="KW-1185">Reference proteome</keyword>
<organism evidence="3 4">
    <name type="scientific">Methanosarcina acetivorans (strain ATCC 35395 / DSM 2834 / JCM 12185 / C2A)</name>
    <dbReference type="NCBI Taxonomy" id="188937"/>
    <lineage>
        <taxon>Archaea</taxon>
        <taxon>Methanobacteriati</taxon>
        <taxon>Methanobacteriota</taxon>
        <taxon>Stenosarchaea group</taxon>
        <taxon>Methanomicrobia</taxon>
        <taxon>Methanosarcinales</taxon>
        <taxon>Methanosarcinaceae</taxon>
        <taxon>Methanosarcina</taxon>
    </lineage>
</organism>
<dbReference type="InParanoid" id="Q8TRM1"/>